<dbReference type="InterPro" id="IPR006629">
    <property type="entry name" value="LITAF"/>
</dbReference>
<evidence type="ECO:0000256" key="9">
    <source>
        <dbReference type="SAM" id="Phobius"/>
    </source>
</evidence>
<keyword evidence="9" id="KW-1133">Transmembrane helix</keyword>
<comment type="subcellular location">
    <subcellularLocation>
        <location evidence="1">Endosome membrane</location>
        <topology evidence="1">Peripheral membrane protein</topology>
        <orientation evidence="1">Cytoplasmic side</orientation>
    </subcellularLocation>
    <subcellularLocation>
        <location evidence="2">Late endosome membrane</location>
    </subcellularLocation>
    <subcellularLocation>
        <location evidence="3">Lysosome membrane</location>
        <topology evidence="3">Peripheral membrane protein</topology>
        <orientation evidence="3">Cytoplasmic side</orientation>
    </subcellularLocation>
</comment>
<sequence length="135" mass="14847">MNPAYQQAGGNKPPPTYGPDSQPLYKDETGATFTPPPYGVQQPGAPVYVTPVVSNTVIYSFQDTPAATTCPSCRQSIVTKIIYNTGLLAWLLFGILLLLGCWLGCCLIPFCVDSCKDVDHFCPNCNHHLYKYKRL</sequence>
<feature type="region of interest" description="Disordered" evidence="8">
    <location>
        <begin position="1"/>
        <end position="40"/>
    </location>
</feature>
<name>A0A8C5WKI0_9ANUR</name>
<dbReference type="SMART" id="SM00714">
    <property type="entry name" value="LITAF"/>
    <property type="match status" value="1"/>
</dbReference>
<feature type="domain" description="LITAF" evidence="10">
    <location>
        <begin position="49"/>
        <end position="134"/>
    </location>
</feature>
<evidence type="ECO:0000256" key="4">
    <source>
        <dbReference type="ARBA" id="ARBA00005975"/>
    </source>
</evidence>
<keyword evidence="12" id="KW-1185">Reference proteome</keyword>
<keyword evidence="7 9" id="KW-0472">Membrane</keyword>
<evidence type="ECO:0000259" key="10">
    <source>
        <dbReference type="PROSITE" id="PS51837"/>
    </source>
</evidence>
<evidence type="ECO:0000256" key="7">
    <source>
        <dbReference type="ARBA" id="ARBA00023136"/>
    </source>
</evidence>
<evidence type="ECO:0000256" key="2">
    <source>
        <dbReference type="ARBA" id="ARBA00004414"/>
    </source>
</evidence>
<dbReference type="GO" id="GO:0005634">
    <property type="term" value="C:nucleus"/>
    <property type="evidence" value="ECO:0007669"/>
    <property type="project" value="TreeGrafter"/>
</dbReference>
<dbReference type="OrthoDB" id="4713066at2759"/>
<dbReference type="Ensembl" id="ENSLLET00000046396.1">
    <property type="protein sequence ID" value="ENSLLEP00000044605.1"/>
    <property type="gene ID" value="ENSLLEG00000028325.1"/>
</dbReference>
<evidence type="ECO:0000313" key="12">
    <source>
        <dbReference type="Proteomes" id="UP000694569"/>
    </source>
</evidence>
<reference evidence="11" key="2">
    <citation type="submission" date="2025-09" db="UniProtKB">
        <authorList>
            <consortium name="Ensembl"/>
        </authorList>
    </citation>
    <scope>IDENTIFICATION</scope>
</reference>
<evidence type="ECO:0000313" key="11">
    <source>
        <dbReference type="Ensembl" id="ENSLLEP00000044605.1"/>
    </source>
</evidence>
<evidence type="ECO:0000256" key="1">
    <source>
        <dbReference type="ARBA" id="ARBA00004125"/>
    </source>
</evidence>
<keyword evidence="6" id="KW-0862">Zinc</keyword>
<dbReference type="PANTHER" id="PTHR23292:SF47">
    <property type="entry name" value="LITAF DOMAIN-CONTAINING PROTEIN"/>
    <property type="match status" value="1"/>
</dbReference>
<evidence type="ECO:0000256" key="8">
    <source>
        <dbReference type="SAM" id="MobiDB-lite"/>
    </source>
</evidence>
<dbReference type="GO" id="GO:0098560">
    <property type="term" value="C:cytoplasmic side of late endosome membrane"/>
    <property type="evidence" value="ECO:0007669"/>
    <property type="project" value="TreeGrafter"/>
</dbReference>
<proteinExistence type="inferred from homology"/>
<reference evidence="11" key="1">
    <citation type="submission" date="2025-08" db="UniProtKB">
        <authorList>
            <consortium name="Ensembl"/>
        </authorList>
    </citation>
    <scope>IDENTIFICATION</scope>
</reference>
<dbReference type="InterPro" id="IPR037519">
    <property type="entry name" value="LITAF_fam"/>
</dbReference>
<dbReference type="AlphaFoldDB" id="A0A8C5WKI0"/>
<dbReference type="GeneTree" id="ENSGT00940000155366"/>
<dbReference type="PANTHER" id="PTHR23292">
    <property type="entry name" value="LIPOPOLYSACCHARIDE-INDUCED TUMOR NECROSIS FACTOR-ALPHA FACTOR"/>
    <property type="match status" value="1"/>
</dbReference>
<evidence type="ECO:0000256" key="6">
    <source>
        <dbReference type="ARBA" id="ARBA00022833"/>
    </source>
</evidence>
<protein>
    <recommendedName>
        <fullName evidence="10">LITAF domain-containing protein</fullName>
    </recommendedName>
</protein>
<keyword evidence="5" id="KW-0479">Metal-binding</keyword>
<keyword evidence="9" id="KW-0812">Transmembrane</keyword>
<comment type="similarity">
    <text evidence="4">Belongs to the CDIP1/LITAF family.</text>
</comment>
<organism evidence="11 12">
    <name type="scientific">Leptobrachium leishanense</name>
    <name type="common">Leishan spiny toad</name>
    <dbReference type="NCBI Taxonomy" id="445787"/>
    <lineage>
        <taxon>Eukaryota</taxon>
        <taxon>Metazoa</taxon>
        <taxon>Chordata</taxon>
        <taxon>Craniata</taxon>
        <taxon>Vertebrata</taxon>
        <taxon>Euteleostomi</taxon>
        <taxon>Amphibia</taxon>
        <taxon>Batrachia</taxon>
        <taxon>Anura</taxon>
        <taxon>Pelobatoidea</taxon>
        <taxon>Megophryidae</taxon>
        <taxon>Leptobrachium</taxon>
    </lineage>
</organism>
<evidence type="ECO:0000256" key="5">
    <source>
        <dbReference type="ARBA" id="ARBA00022723"/>
    </source>
</evidence>
<evidence type="ECO:0000256" key="3">
    <source>
        <dbReference type="ARBA" id="ARBA00004630"/>
    </source>
</evidence>
<dbReference type="Pfam" id="PF10601">
    <property type="entry name" value="zf-LITAF-like"/>
    <property type="match status" value="1"/>
</dbReference>
<dbReference type="PROSITE" id="PS51837">
    <property type="entry name" value="LITAF"/>
    <property type="match status" value="1"/>
</dbReference>
<dbReference type="GO" id="GO:0008270">
    <property type="term" value="F:zinc ion binding"/>
    <property type="evidence" value="ECO:0007669"/>
    <property type="project" value="TreeGrafter"/>
</dbReference>
<accession>A0A8C5WKI0</accession>
<dbReference type="GO" id="GO:0098574">
    <property type="term" value="C:cytoplasmic side of lysosomal membrane"/>
    <property type="evidence" value="ECO:0007669"/>
    <property type="project" value="TreeGrafter"/>
</dbReference>
<dbReference type="Proteomes" id="UP000694569">
    <property type="component" value="Unplaced"/>
</dbReference>
<feature type="transmembrane region" description="Helical" evidence="9">
    <location>
        <begin position="87"/>
        <end position="110"/>
    </location>
</feature>